<evidence type="ECO:0000313" key="2">
    <source>
        <dbReference type="Proteomes" id="UP001341840"/>
    </source>
</evidence>
<proteinExistence type="predicted"/>
<dbReference type="EMBL" id="JASCZI010001538">
    <property type="protein sequence ID" value="MED6115144.1"/>
    <property type="molecule type" value="Genomic_DNA"/>
</dbReference>
<protein>
    <recommendedName>
        <fullName evidence="3">Retrotransposon gag domain-containing protein</fullName>
    </recommendedName>
</protein>
<evidence type="ECO:0008006" key="3">
    <source>
        <dbReference type="Google" id="ProtNLM"/>
    </source>
</evidence>
<evidence type="ECO:0000313" key="1">
    <source>
        <dbReference type="EMBL" id="MED6115144.1"/>
    </source>
</evidence>
<sequence>MVTTLSWYPEPSRSIPMALLFSSHLNHKNNLVPLANKLEENNFSTCLPSETDFKSSVKKGEAEADASVITKKTPSSTPKTLQESEKYTEWMQIDCALMTWLDASMSITYQNRVMHSATFVEAWETITHIFTASSSTRIQSVKTQLRATEKTGTINEYLQAI</sequence>
<comment type="caution">
    <text evidence="1">The sequence shown here is derived from an EMBL/GenBank/DDBJ whole genome shotgun (WGS) entry which is preliminary data.</text>
</comment>
<reference evidence="1 2" key="1">
    <citation type="journal article" date="2023" name="Plants (Basel)">
        <title>Bridging the Gap: Combining Genomics and Transcriptomics Approaches to Understand Stylosanthes scabra, an Orphan Legume from the Brazilian Caatinga.</title>
        <authorList>
            <person name="Ferreira-Neto J.R.C."/>
            <person name="da Silva M.D."/>
            <person name="Binneck E."/>
            <person name="de Melo N.F."/>
            <person name="da Silva R.H."/>
            <person name="de Melo A.L.T.M."/>
            <person name="Pandolfi V."/>
            <person name="Bustamante F.O."/>
            <person name="Brasileiro-Vidal A.C."/>
            <person name="Benko-Iseppon A.M."/>
        </authorList>
    </citation>
    <scope>NUCLEOTIDE SEQUENCE [LARGE SCALE GENOMIC DNA]</scope>
    <source>
        <tissue evidence="1">Leaves</tissue>
    </source>
</reference>
<keyword evidence="2" id="KW-1185">Reference proteome</keyword>
<name>A0ABU6QVU3_9FABA</name>
<organism evidence="1 2">
    <name type="scientific">Stylosanthes scabra</name>
    <dbReference type="NCBI Taxonomy" id="79078"/>
    <lineage>
        <taxon>Eukaryota</taxon>
        <taxon>Viridiplantae</taxon>
        <taxon>Streptophyta</taxon>
        <taxon>Embryophyta</taxon>
        <taxon>Tracheophyta</taxon>
        <taxon>Spermatophyta</taxon>
        <taxon>Magnoliopsida</taxon>
        <taxon>eudicotyledons</taxon>
        <taxon>Gunneridae</taxon>
        <taxon>Pentapetalae</taxon>
        <taxon>rosids</taxon>
        <taxon>fabids</taxon>
        <taxon>Fabales</taxon>
        <taxon>Fabaceae</taxon>
        <taxon>Papilionoideae</taxon>
        <taxon>50 kb inversion clade</taxon>
        <taxon>dalbergioids sensu lato</taxon>
        <taxon>Dalbergieae</taxon>
        <taxon>Pterocarpus clade</taxon>
        <taxon>Stylosanthes</taxon>
    </lineage>
</organism>
<dbReference type="Proteomes" id="UP001341840">
    <property type="component" value="Unassembled WGS sequence"/>
</dbReference>
<accession>A0ABU6QVU3</accession>
<gene>
    <name evidence="1" type="ORF">PIB30_087401</name>
</gene>